<evidence type="ECO:0000313" key="3">
    <source>
        <dbReference type="EMBL" id="MFH0253631.1"/>
    </source>
</evidence>
<keyword evidence="4" id="KW-1185">Reference proteome</keyword>
<keyword evidence="1" id="KW-0802">TPR repeat</keyword>
<dbReference type="PROSITE" id="PS50005">
    <property type="entry name" value="TPR"/>
    <property type="match status" value="1"/>
</dbReference>
<evidence type="ECO:0008006" key="5">
    <source>
        <dbReference type="Google" id="ProtNLM"/>
    </source>
</evidence>
<keyword evidence="2" id="KW-0472">Membrane</keyword>
<dbReference type="InterPro" id="IPR011990">
    <property type="entry name" value="TPR-like_helical_dom_sf"/>
</dbReference>
<sequence length="543" mass="59125">MAREVAAAIAAEPLVRSPALRQLLVYLAKRYPERESAPTTEYAIAQDVLQKGAGFDPSSDPVVRMRVRRLRAALDQIYADRGTAQRLVIPPRSYDLELAPGNETGEKTGARRPPARRGLAALAAVFAVALVALGFGWGWLEKPQPAGYPLVRVLPIENLTGDPAKDIFQRGLQRQLASDLQRFSILRAYASGDEDESDADFTLKGQILAFDEDIDLTFSVEAGMGGTVIYSGRVQDKVMGGDYFAAISEITAQISGRIASRGGGLREDADAVAEIREALLAQDGITPDVFRCVVLEDRFFADYQPARFTEAFECFEPLLPRMQDYAFAMSSWGTLIQHSVPEFDMMRTEGLPERMRHTAPEALALAQSIADRFPYSSEAFLLLGSVESAMGRFEQADVTLRQAARLNPGDATTRAVLSYLVLAQDDFDPAIAQAEEAIALSANPPGYIFLPIVIAALAEEDAPRAMEAARDYLARRGGPETAPMRLILARLEGDDEAVRRLSPQVAAMERPLAGFSRYVQGPSACSALDRVLPEAQLACPATP</sequence>
<evidence type="ECO:0000256" key="2">
    <source>
        <dbReference type="SAM" id="Phobius"/>
    </source>
</evidence>
<feature type="transmembrane region" description="Helical" evidence="2">
    <location>
        <begin position="119"/>
        <end position="140"/>
    </location>
</feature>
<dbReference type="SUPFAM" id="SSF48452">
    <property type="entry name" value="TPR-like"/>
    <property type="match status" value="1"/>
</dbReference>
<reference evidence="3 4" key="1">
    <citation type="submission" date="2024-10" db="EMBL/GenBank/DDBJ databases">
        <authorList>
            <person name="Yang X.-N."/>
        </authorList>
    </citation>
    <scope>NUCLEOTIDE SEQUENCE [LARGE SCALE GENOMIC DNA]</scope>
    <source>
        <strain evidence="3 4">CAU 1059</strain>
    </source>
</reference>
<keyword evidence="2" id="KW-0812">Transmembrane</keyword>
<organism evidence="3 4">
    <name type="scientific">Roseovarius aquimarinus</name>
    <dbReference type="NCBI Taxonomy" id="1229156"/>
    <lineage>
        <taxon>Bacteria</taxon>
        <taxon>Pseudomonadati</taxon>
        <taxon>Pseudomonadota</taxon>
        <taxon>Alphaproteobacteria</taxon>
        <taxon>Rhodobacterales</taxon>
        <taxon>Roseobacteraceae</taxon>
        <taxon>Roseovarius</taxon>
    </lineage>
</organism>
<dbReference type="Proteomes" id="UP001607157">
    <property type="component" value="Unassembled WGS sequence"/>
</dbReference>
<protein>
    <recommendedName>
        <fullName evidence="5">Tetratricopeptide repeat protein</fullName>
    </recommendedName>
</protein>
<gene>
    <name evidence="3" type="ORF">ACGRVM_06990</name>
</gene>
<evidence type="ECO:0000256" key="1">
    <source>
        <dbReference type="PROSITE-ProRule" id="PRU00339"/>
    </source>
</evidence>
<dbReference type="InterPro" id="IPR019734">
    <property type="entry name" value="TPR_rpt"/>
</dbReference>
<dbReference type="Gene3D" id="1.25.40.10">
    <property type="entry name" value="Tetratricopeptide repeat domain"/>
    <property type="match status" value="1"/>
</dbReference>
<proteinExistence type="predicted"/>
<dbReference type="RefSeq" id="WP_377172747.1">
    <property type="nucleotide sequence ID" value="NZ_JBHTJC010000005.1"/>
</dbReference>
<evidence type="ECO:0000313" key="4">
    <source>
        <dbReference type="Proteomes" id="UP001607157"/>
    </source>
</evidence>
<comment type="caution">
    <text evidence="3">The sequence shown here is derived from an EMBL/GenBank/DDBJ whole genome shotgun (WGS) entry which is preliminary data.</text>
</comment>
<accession>A0ABW7I657</accession>
<name>A0ABW7I657_9RHOB</name>
<keyword evidence="2" id="KW-1133">Transmembrane helix</keyword>
<feature type="repeat" description="TPR" evidence="1">
    <location>
        <begin position="377"/>
        <end position="410"/>
    </location>
</feature>
<dbReference type="EMBL" id="JBIHMM010000001">
    <property type="protein sequence ID" value="MFH0253631.1"/>
    <property type="molecule type" value="Genomic_DNA"/>
</dbReference>